<dbReference type="Pfam" id="PF13392">
    <property type="entry name" value="HNH_3"/>
    <property type="match status" value="1"/>
</dbReference>
<keyword evidence="3" id="KW-0540">Nuclease</keyword>
<dbReference type="Pfam" id="PF01844">
    <property type="entry name" value="HNH"/>
    <property type="match status" value="1"/>
</dbReference>
<dbReference type="Gene3D" id="3.90.75.20">
    <property type="match status" value="1"/>
</dbReference>
<sequence length="271" mass="30978">MVIRQLKSGERVPDGEPARYPHQRGYIRLRWRIGTNQYVEVYEHRVVDGVVTDAEEVHHVNGVKDDNRPENLQPMTKHEHAKHHGEHATRSYGPYRSREAMEKAERAAARRAARAAVSREMRELYEAGMSTVEIGKRYGIDASGVSRRLRQVGTRMRPRNNSSRSDPSQSTRQAVHARSHMRCERCGSSLVWDHGEIHHRRHRSQGVDNSLSNLLHLCGSCHGWVEANPGAAHMLGFWLRHGEQSAATPVWLWGRWVQLDDNGHIHEVEAA</sequence>
<dbReference type="CDD" id="cd00085">
    <property type="entry name" value="HNHc"/>
    <property type="match status" value="2"/>
</dbReference>
<dbReference type="GO" id="GO:0004519">
    <property type="term" value="F:endonuclease activity"/>
    <property type="evidence" value="ECO:0007669"/>
    <property type="project" value="UniProtKB-KW"/>
</dbReference>
<dbReference type="InterPro" id="IPR002711">
    <property type="entry name" value="HNH"/>
</dbReference>
<dbReference type="KEGG" id="nfr:ERS450000_00274"/>
<reference evidence="4" key="1">
    <citation type="submission" date="2015-03" db="EMBL/GenBank/DDBJ databases">
        <authorList>
            <consortium name="Pathogen Informatics"/>
        </authorList>
    </citation>
    <scope>NUCLEOTIDE SEQUENCE [LARGE SCALE GENOMIC DNA]</scope>
    <source>
        <strain evidence="4">NCTC11134</strain>
    </source>
</reference>
<gene>
    <name evidence="3" type="ORF">ERS450000_00274</name>
</gene>
<organism evidence="3 4">
    <name type="scientific">Nocardia farcinica</name>
    <dbReference type="NCBI Taxonomy" id="37329"/>
    <lineage>
        <taxon>Bacteria</taxon>
        <taxon>Bacillati</taxon>
        <taxon>Actinomycetota</taxon>
        <taxon>Actinomycetes</taxon>
        <taxon>Mycobacteriales</taxon>
        <taxon>Nocardiaceae</taxon>
        <taxon>Nocardia</taxon>
    </lineage>
</organism>
<protein>
    <submittedName>
        <fullName evidence="3">HNH endonuclease</fullName>
    </submittedName>
</protein>
<dbReference type="Proteomes" id="UP000057820">
    <property type="component" value="Chromosome 1"/>
</dbReference>
<keyword evidence="3" id="KW-0378">Hydrolase</keyword>
<dbReference type="InterPro" id="IPR003615">
    <property type="entry name" value="HNH_nuc"/>
</dbReference>
<dbReference type="GO" id="GO:0008270">
    <property type="term" value="F:zinc ion binding"/>
    <property type="evidence" value="ECO:0007669"/>
    <property type="project" value="InterPro"/>
</dbReference>
<dbReference type="SUPFAM" id="SSF54060">
    <property type="entry name" value="His-Me finger endonucleases"/>
    <property type="match status" value="1"/>
</dbReference>
<dbReference type="RefSeq" id="WP_060589955.1">
    <property type="nucleotide sequence ID" value="NZ_CP031418.1"/>
</dbReference>
<evidence type="ECO:0000259" key="2">
    <source>
        <dbReference type="SMART" id="SM00507"/>
    </source>
</evidence>
<dbReference type="SMART" id="SM00507">
    <property type="entry name" value="HNHc"/>
    <property type="match status" value="2"/>
</dbReference>
<dbReference type="EMBL" id="LN868938">
    <property type="protein sequence ID" value="CRY73710.1"/>
    <property type="molecule type" value="Genomic_DNA"/>
</dbReference>
<feature type="region of interest" description="Disordered" evidence="1">
    <location>
        <begin position="63"/>
        <end position="96"/>
    </location>
</feature>
<dbReference type="AlphaFoldDB" id="A0A0H5NCY3"/>
<evidence type="ECO:0000256" key="1">
    <source>
        <dbReference type="SAM" id="MobiDB-lite"/>
    </source>
</evidence>
<evidence type="ECO:0000313" key="3">
    <source>
        <dbReference type="EMBL" id="CRY73710.1"/>
    </source>
</evidence>
<dbReference type="Gene3D" id="1.10.10.60">
    <property type="entry name" value="Homeodomain-like"/>
    <property type="match status" value="1"/>
</dbReference>
<feature type="domain" description="HNH nuclease" evidence="2">
    <location>
        <begin position="170"/>
        <end position="223"/>
    </location>
</feature>
<feature type="domain" description="HNH nuclease" evidence="2">
    <location>
        <begin position="22"/>
        <end position="81"/>
    </location>
</feature>
<feature type="region of interest" description="Disordered" evidence="1">
    <location>
        <begin position="150"/>
        <end position="179"/>
    </location>
</feature>
<keyword evidence="3" id="KW-0255">Endonuclease</keyword>
<accession>A0A0H5NCY3</accession>
<feature type="compositionally biased region" description="Low complexity" evidence="1">
    <location>
        <begin position="159"/>
        <end position="173"/>
    </location>
</feature>
<evidence type="ECO:0000313" key="4">
    <source>
        <dbReference type="Proteomes" id="UP000057820"/>
    </source>
</evidence>
<dbReference type="Gene3D" id="1.10.30.50">
    <property type="match status" value="1"/>
</dbReference>
<name>A0A0H5NCY3_NOCFR</name>
<dbReference type="InterPro" id="IPR044925">
    <property type="entry name" value="His-Me_finger_sf"/>
</dbReference>
<proteinExistence type="predicted"/>
<dbReference type="GO" id="GO:0003676">
    <property type="term" value="F:nucleic acid binding"/>
    <property type="evidence" value="ECO:0007669"/>
    <property type="project" value="InterPro"/>
</dbReference>